<dbReference type="RefSeq" id="WP_155469035.1">
    <property type="nucleotide sequence ID" value="NZ_BMKG01000011.1"/>
</dbReference>
<keyword evidence="1" id="KW-1133">Transmembrane helix</keyword>
<feature type="domain" description="Ice-binding protein C-terminal" evidence="3">
    <location>
        <begin position="198"/>
        <end position="219"/>
    </location>
</feature>
<proteinExistence type="predicted"/>
<dbReference type="EMBL" id="WNKZ01000004">
    <property type="protein sequence ID" value="MTV51698.1"/>
    <property type="molecule type" value="Genomic_DNA"/>
</dbReference>
<name>A0A6I3SRH2_9BURK</name>
<dbReference type="EMBL" id="BMKG01000011">
    <property type="protein sequence ID" value="GGC05237.1"/>
    <property type="molecule type" value="Genomic_DNA"/>
</dbReference>
<keyword evidence="1" id="KW-0812">Transmembrane</keyword>
<evidence type="ECO:0000313" key="6">
    <source>
        <dbReference type="Proteomes" id="UP000430634"/>
    </source>
</evidence>
<dbReference type="AlphaFoldDB" id="A0A6I3SRH2"/>
<keyword evidence="7" id="KW-1185">Reference proteome</keyword>
<reference evidence="5 6" key="3">
    <citation type="submission" date="2019-11" db="EMBL/GenBank/DDBJ databases">
        <title>Type strains purchased from KCTC, JCM and DSMZ.</title>
        <authorList>
            <person name="Lu H."/>
        </authorList>
    </citation>
    <scope>NUCLEOTIDE SEQUENCE [LARGE SCALE GENOMIC DNA]</scope>
    <source>
        <strain evidence="5 6">KCTC 52429</strain>
    </source>
</reference>
<reference evidence="4" key="1">
    <citation type="journal article" date="2014" name="Int. J. Syst. Evol. Microbiol.">
        <title>Complete genome of a new Firmicutes species belonging to the dominant human colonic microbiota ('Ruminococcus bicirculans') reveals two chromosomes and a selective capacity to utilize plant glucans.</title>
        <authorList>
            <consortium name="NISC Comparative Sequencing Program"/>
            <person name="Wegmann U."/>
            <person name="Louis P."/>
            <person name="Goesmann A."/>
            <person name="Henrissat B."/>
            <person name="Duncan S.H."/>
            <person name="Flint H.J."/>
        </authorList>
    </citation>
    <scope>NUCLEOTIDE SEQUENCE</scope>
    <source>
        <strain evidence="4">CGMCC 1.15931</strain>
    </source>
</reference>
<organism evidence="5 6">
    <name type="scientific">Pseudoduganella buxea</name>
    <dbReference type="NCBI Taxonomy" id="1949069"/>
    <lineage>
        <taxon>Bacteria</taxon>
        <taxon>Pseudomonadati</taxon>
        <taxon>Pseudomonadota</taxon>
        <taxon>Betaproteobacteria</taxon>
        <taxon>Burkholderiales</taxon>
        <taxon>Oxalobacteraceae</taxon>
        <taxon>Telluria group</taxon>
        <taxon>Pseudoduganella</taxon>
    </lineage>
</organism>
<comment type="caution">
    <text evidence="5">The sequence shown here is derived from an EMBL/GenBank/DDBJ whole genome shotgun (WGS) entry which is preliminary data.</text>
</comment>
<gene>
    <name evidence="4" type="ORF">GCM10011572_28920</name>
    <name evidence="5" type="ORF">GM672_03010</name>
</gene>
<dbReference type="Proteomes" id="UP000622638">
    <property type="component" value="Unassembled WGS sequence"/>
</dbReference>
<evidence type="ECO:0000313" key="7">
    <source>
        <dbReference type="Proteomes" id="UP000622638"/>
    </source>
</evidence>
<evidence type="ECO:0000256" key="2">
    <source>
        <dbReference type="SAM" id="SignalP"/>
    </source>
</evidence>
<evidence type="ECO:0000313" key="4">
    <source>
        <dbReference type="EMBL" id="GGC05237.1"/>
    </source>
</evidence>
<reference evidence="7" key="2">
    <citation type="journal article" date="2019" name="Int. J. Syst. Evol. Microbiol.">
        <title>The Global Catalogue of Microorganisms (GCM) 10K type strain sequencing project: providing services to taxonomists for standard genome sequencing and annotation.</title>
        <authorList>
            <consortium name="The Broad Institute Genomics Platform"/>
            <consortium name="The Broad Institute Genome Sequencing Center for Infectious Disease"/>
            <person name="Wu L."/>
            <person name="Ma J."/>
        </authorList>
    </citation>
    <scope>NUCLEOTIDE SEQUENCE [LARGE SCALE GENOMIC DNA]</scope>
    <source>
        <strain evidence="7">CGMCC 1.15931</strain>
    </source>
</reference>
<reference evidence="4" key="4">
    <citation type="submission" date="2024-05" db="EMBL/GenBank/DDBJ databases">
        <authorList>
            <person name="Sun Q."/>
            <person name="Zhou Y."/>
        </authorList>
    </citation>
    <scope>NUCLEOTIDE SEQUENCE</scope>
    <source>
        <strain evidence="4">CGMCC 1.15931</strain>
    </source>
</reference>
<protein>
    <submittedName>
        <fullName evidence="5">PEP-CTERM sorting domain-containing protein</fullName>
    </submittedName>
</protein>
<accession>A0A6I3SRH2</accession>
<keyword evidence="1" id="KW-0472">Membrane</keyword>
<evidence type="ECO:0000256" key="1">
    <source>
        <dbReference type="SAM" id="Phobius"/>
    </source>
</evidence>
<evidence type="ECO:0000313" key="5">
    <source>
        <dbReference type="EMBL" id="MTV51698.1"/>
    </source>
</evidence>
<dbReference type="Proteomes" id="UP000430634">
    <property type="component" value="Unassembled WGS sequence"/>
</dbReference>
<feature type="transmembrane region" description="Helical" evidence="1">
    <location>
        <begin position="200"/>
        <end position="216"/>
    </location>
</feature>
<feature type="signal peptide" evidence="2">
    <location>
        <begin position="1"/>
        <end position="26"/>
    </location>
</feature>
<dbReference type="NCBIfam" id="TIGR02595">
    <property type="entry name" value="PEP_CTERM"/>
    <property type="match status" value="1"/>
</dbReference>
<evidence type="ECO:0000259" key="3">
    <source>
        <dbReference type="Pfam" id="PF07589"/>
    </source>
</evidence>
<dbReference type="OrthoDB" id="8756024at2"/>
<dbReference type="InterPro" id="IPR013424">
    <property type="entry name" value="Ice-binding_C"/>
</dbReference>
<sequence>MAIGYTLARVLAGILAAGALASSAAASPILVDWSPQALGGTVSNNAYMNRTGSQHFAEAVSFDTTTLVDGMDIYSGGRYGTLGSLVDITIWADNGGRPGELLGRFGSSLSAIDGDGASSGNLRKHADFAGFTMAADVLYWVGMAGQTAELAQAALRGAEGGDGRMAQFTGTGAFLGDSKAGDMAFRLYGNAMGRAAMPEPGSLALFGLAGAAFLVVRRRSRAC</sequence>
<dbReference type="Pfam" id="PF07589">
    <property type="entry name" value="PEP-CTERM"/>
    <property type="match status" value="1"/>
</dbReference>
<feature type="chain" id="PRO_5026184994" evidence="2">
    <location>
        <begin position="27"/>
        <end position="223"/>
    </location>
</feature>
<keyword evidence="2" id="KW-0732">Signal</keyword>